<keyword evidence="5" id="KW-1185">Reference proteome</keyword>
<feature type="domain" description="CUB" evidence="3">
    <location>
        <begin position="98"/>
        <end position="224"/>
    </location>
</feature>
<dbReference type="Pfam" id="PF00431">
    <property type="entry name" value="CUB"/>
    <property type="match status" value="4"/>
</dbReference>
<feature type="domain" description="CUB" evidence="3">
    <location>
        <begin position="241"/>
        <end position="364"/>
    </location>
</feature>
<organism evidence="4 5">
    <name type="scientific">Nesidiocoris tenuis</name>
    <dbReference type="NCBI Taxonomy" id="355587"/>
    <lineage>
        <taxon>Eukaryota</taxon>
        <taxon>Metazoa</taxon>
        <taxon>Ecdysozoa</taxon>
        <taxon>Arthropoda</taxon>
        <taxon>Hexapoda</taxon>
        <taxon>Insecta</taxon>
        <taxon>Pterygota</taxon>
        <taxon>Neoptera</taxon>
        <taxon>Paraneoptera</taxon>
        <taxon>Hemiptera</taxon>
        <taxon>Heteroptera</taxon>
        <taxon>Panheteroptera</taxon>
        <taxon>Cimicomorpha</taxon>
        <taxon>Miridae</taxon>
        <taxon>Dicyphina</taxon>
        <taxon>Nesidiocoris</taxon>
    </lineage>
</organism>
<dbReference type="Proteomes" id="UP001307889">
    <property type="component" value="Chromosome 5"/>
</dbReference>
<evidence type="ECO:0000259" key="3">
    <source>
        <dbReference type="PROSITE" id="PS01180"/>
    </source>
</evidence>
<dbReference type="InterPro" id="IPR035914">
    <property type="entry name" value="Sperma_CUB_dom_sf"/>
</dbReference>
<evidence type="ECO:0000313" key="5">
    <source>
        <dbReference type="Proteomes" id="UP001307889"/>
    </source>
</evidence>
<dbReference type="SMART" id="SM00042">
    <property type="entry name" value="CUB"/>
    <property type="match status" value="4"/>
</dbReference>
<sequence length="693" mass="79582">MYYGLRTTDYVLLTTYYVIRTTYYVIRTTDYGLRTTHYGLRTTYYGLRTTYYGLRTTDYVLRTTYYGLRTTYYGLRTMYYGLRTTDYVLLTTYYVLRCECLVFSNTFGKEYGRFSSPDFPKPYPPGINCLLYTFIAGSQEIIELSFLDFNIHQTVKNCTAGDHLKVYLDLDRPEVNELTPWTGVLCGSQIPVLYSSGPVLIMELHSDHVPNNQSAGFRGMFRFIDKSNYKTEGLKLPGTACDYQFVNANRSLGHLGKGKFYSPQYPSSYPKNSRCTYRFKAKPRERIRIVFEELNFQKGDVSCLDREDVLKAHDGGVVLAPVVAVLCNEASNFEILSSSNQLYLEFASSSRWPGHGFTATYHFEPILEVNPDLIAKLTDSGPAVSATRSNCDMKISSDMHKQGQIFSPGFPIGYQPSTKCKYEFQAAGKERIRIVFTYFKLATKSSTKEISKECNGEDSVTPYIVVDGRWEKVESFCGTVTPKPILSNGPRLILEFVSFNSSVKGAGGFRAEYNFVKDFGVKNGKQLSEYPCAFRYTWQEAITGNIHSPNFPGLYPRETECHYFFHGAVHQKIKIHFHFFDIEGIHPCDTATDSDYVEFFNFMTKDETKMYTRHCGQLDPFDITIDRRFFRVTFRSNNRLDGYGFNATYRFIDMKHTKKIYPPAHQDKETNLSTQIVSTHLSMVALLHMIFAR</sequence>
<feature type="domain" description="CUB" evidence="3">
    <location>
        <begin position="532"/>
        <end position="652"/>
    </location>
</feature>
<accession>A0ABN7ASQ2</accession>
<dbReference type="PROSITE" id="PS01180">
    <property type="entry name" value="CUB"/>
    <property type="match status" value="4"/>
</dbReference>
<proteinExistence type="predicted"/>
<reference evidence="4 5" key="1">
    <citation type="submission" date="2023-09" db="EMBL/GenBank/DDBJ databases">
        <title>Nesidiocoris tenuis whole genome shotgun sequence.</title>
        <authorList>
            <person name="Shibata T."/>
            <person name="Shimoda M."/>
            <person name="Kobayashi T."/>
            <person name="Uehara T."/>
        </authorList>
    </citation>
    <scope>NUCLEOTIDE SEQUENCE [LARGE SCALE GENOMIC DNA]</scope>
    <source>
        <strain evidence="4 5">Japan</strain>
    </source>
</reference>
<dbReference type="InterPro" id="IPR000859">
    <property type="entry name" value="CUB_dom"/>
</dbReference>
<dbReference type="PANTHER" id="PTHR47537:SF2">
    <property type="entry name" value="CUBILIN"/>
    <property type="match status" value="1"/>
</dbReference>
<dbReference type="Gene3D" id="2.60.120.290">
    <property type="entry name" value="Spermadhesin, CUB domain"/>
    <property type="match status" value="4"/>
</dbReference>
<keyword evidence="1" id="KW-1015">Disulfide bond</keyword>
<gene>
    <name evidence="4" type="ORF">NTJ_07298</name>
</gene>
<dbReference type="EMBL" id="AP028913">
    <property type="protein sequence ID" value="BES94489.1"/>
    <property type="molecule type" value="Genomic_DNA"/>
</dbReference>
<protein>
    <submittedName>
        <fullName evidence="4">CUB domain</fullName>
    </submittedName>
</protein>
<dbReference type="SUPFAM" id="SSF49854">
    <property type="entry name" value="Spermadhesin, CUB domain"/>
    <property type="match status" value="4"/>
</dbReference>
<comment type="caution">
    <text evidence="2">Lacks conserved residue(s) required for the propagation of feature annotation.</text>
</comment>
<dbReference type="InterPro" id="IPR053207">
    <property type="entry name" value="Non-NMDA_GluR_Accessory"/>
</dbReference>
<feature type="domain" description="CUB" evidence="3">
    <location>
        <begin position="391"/>
        <end position="516"/>
    </location>
</feature>
<dbReference type="PANTHER" id="PTHR47537">
    <property type="entry name" value="CUBILIN"/>
    <property type="match status" value="1"/>
</dbReference>
<evidence type="ECO:0000313" key="4">
    <source>
        <dbReference type="EMBL" id="BES94489.1"/>
    </source>
</evidence>
<name>A0ABN7ASQ2_9HEMI</name>
<evidence type="ECO:0000256" key="1">
    <source>
        <dbReference type="ARBA" id="ARBA00023157"/>
    </source>
</evidence>
<evidence type="ECO:0000256" key="2">
    <source>
        <dbReference type="PROSITE-ProRule" id="PRU00059"/>
    </source>
</evidence>
<dbReference type="CDD" id="cd00041">
    <property type="entry name" value="CUB"/>
    <property type="match status" value="4"/>
</dbReference>